<protein>
    <recommendedName>
        <fullName evidence="5">2-dehydro-3-deoxy-phosphogluconate aldolase</fullName>
        <ecNumber evidence="5">4.1.2.14</ecNumber>
    </recommendedName>
</protein>
<organism evidence="9 10">
    <name type="scientific">Kineothrix alysoides</name>
    <dbReference type="NCBI Taxonomy" id="1469948"/>
    <lineage>
        <taxon>Bacteria</taxon>
        <taxon>Bacillati</taxon>
        <taxon>Bacillota</taxon>
        <taxon>Clostridia</taxon>
        <taxon>Lachnospirales</taxon>
        <taxon>Lachnospiraceae</taxon>
        <taxon>Kineothrix</taxon>
    </lineage>
</organism>
<evidence type="ECO:0000313" key="9">
    <source>
        <dbReference type="EMBL" id="TCL57177.1"/>
    </source>
</evidence>
<reference evidence="9 10" key="1">
    <citation type="submission" date="2019-03" db="EMBL/GenBank/DDBJ databases">
        <title>Genomic Encyclopedia of Type Strains, Phase IV (KMG-IV): sequencing the most valuable type-strain genomes for metagenomic binning, comparative biology and taxonomic classification.</title>
        <authorList>
            <person name="Goeker M."/>
        </authorList>
    </citation>
    <scope>NUCLEOTIDE SEQUENCE [LARGE SCALE GENOMIC DNA]</scope>
    <source>
        <strain evidence="9 10">DSM 100556</strain>
    </source>
</reference>
<keyword evidence="8" id="KW-0119">Carbohydrate metabolism</keyword>
<evidence type="ECO:0000313" key="10">
    <source>
        <dbReference type="Proteomes" id="UP000295718"/>
    </source>
</evidence>
<dbReference type="InterPro" id="IPR000887">
    <property type="entry name" value="Aldlse_KDPG_KHG"/>
</dbReference>
<evidence type="ECO:0000256" key="3">
    <source>
        <dbReference type="ARBA" id="ARBA00006906"/>
    </source>
</evidence>
<dbReference type="InterPro" id="IPR031338">
    <property type="entry name" value="KDPG/KHG_AS_2"/>
</dbReference>
<comment type="caution">
    <text evidence="9">The sequence shown here is derived from an EMBL/GenBank/DDBJ whole genome shotgun (WGS) entry which is preliminary data.</text>
</comment>
<dbReference type="SUPFAM" id="SSF51569">
    <property type="entry name" value="Aldolase"/>
    <property type="match status" value="1"/>
</dbReference>
<evidence type="ECO:0000256" key="5">
    <source>
        <dbReference type="ARBA" id="ARBA00013063"/>
    </source>
</evidence>
<dbReference type="AlphaFoldDB" id="A0A4R1QUJ1"/>
<evidence type="ECO:0000256" key="6">
    <source>
        <dbReference type="ARBA" id="ARBA00023239"/>
    </source>
</evidence>
<dbReference type="EMBL" id="SLUO01000009">
    <property type="protein sequence ID" value="TCL57177.1"/>
    <property type="molecule type" value="Genomic_DNA"/>
</dbReference>
<comment type="catalytic activity">
    <reaction evidence="1">
        <text>2-dehydro-3-deoxy-6-phospho-D-gluconate = D-glyceraldehyde 3-phosphate + pyruvate</text>
        <dbReference type="Rhea" id="RHEA:17089"/>
        <dbReference type="ChEBI" id="CHEBI:15361"/>
        <dbReference type="ChEBI" id="CHEBI:57569"/>
        <dbReference type="ChEBI" id="CHEBI:59776"/>
        <dbReference type="EC" id="4.1.2.14"/>
    </reaction>
</comment>
<dbReference type="STRING" id="1469948.GCA_000732725_03175"/>
<dbReference type="Proteomes" id="UP000295718">
    <property type="component" value="Unassembled WGS sequence"/>
</dbReference>
<dbReference type="OrthoDB" id="9802667at2"/>
<sequence length="320" mass="34190">MNSIIEEIGKIGIVPVIALDDAKDAKPLAEALFKGGLPVAEVTFRTDAAEESIRIMAREFPDMLVGAGTVLTIEQVDRAVSAGAKFIVSPGLNPRVVFYCVGKNIPVLPGTSSPSDVEAAIELGLDTVKFFPAEAAGGIDMIKAMSAPYSKVKFMPTGGITADNLKEYLDFDKIVACGGSWMVKKDLVAAGSFDKIEALTREAVTKMLGFELKHVGINETDEESADHTAGTFEAIFGMTKKAGANSIFAGTGIEVMKTPYLGANGHIAIGTNYIERAIYHLERQGVIFDEATAKRDDKGKLKAIYLKDEIGGFAVHLIQK</sequence>
<comment type="subunit">
    <text evidence="4">Homotrimer.</text>
</comment>
<dbReference type="InterPro" id="IPR031337">
    <property type="entry name" value="KDPG/KHG_AS_1"/>
</dbReference>
<dbReference type="PROSITE" id="PS00159">
    <property type="entry name" value="ALDOLASE_KDPG_KHG_1"/>
    <property type="match status" value="1"/>
</dbReference>
<dbReference type="GO" id="GO:0008675">
    <property type="term" value="F:2-dehydro-3-deoxy-phosphogluconate aldolase activity"/>
    <property type="evidence" value="ECO:0007669"/>
    <property type="project" value="UniProtKB-EC"/>
</dbReference>
<dbReference type="PANTHER" id="PTHR30246:SF1">
    <property type="entry name" value="2-DEHYDRO-3-DEOXY-6-PHOSPHOGALACTONATE ALDOLASE-RELATED"/>
    <property type="match status" value="1"/>
</dbReference>
<comment type="pathway">
    <text evidence="2">Carbohydrate acid metabolism; 2-dehydro-3-deoxy-D-gluconate degradation; D-glyceraldehyde 3-phosphate and pyruvate from 2-dehydro-3-deoxy-D-gluconate: step 2/2.</text>
</comment>
<keyword evidence="7" id="KW-0704">Schiff base</keyword>
<evidence type="ECO:0000256" key="1">
    <source>
        <dbReference type="ARBA" id="ARBA00000654"/>
    </source>
</evidence>
<name>A0A4R1QUJ1_9FIRM</name>
<accession>A0A4R1QUJ1</accession>
<dbReference type="RefSeq" id="WP_031391820.1">
    <property type="nucleotide sequence ID" value="NZ_JPNB01000002.1"/>
</dbReference>
<dbReference type="Pfam" id="PF01081">
    <property type="entry name" value="Aldolase"/>
    <property type="match status" value="1"/>
</dbReference>
<keyword evidence="6" id="KW-0456">Lyase</keyword>
<comment type="similarity">
    <text evidence="3">Belongs to the KHG/KDPG aldolase family.</text>
</comment>
<dbReference type="NCBIfam" id="TIGR01182">
    <property type="entry name" value="eda"/>
    <property type="match status" value="1"/>
</dbReference>
<dbReference type="PANTHER" id="PTHR30246">
    <property type="entry name" value="2-KETO-3-DEOXY-6-PHOSPHOGLUCONATE ALDOLASE"/>
    <property type="match status" value="1"/>
</dbReference>
<evidence type="ECO:0000256" key="2">
    <source>
        <dbReference type="ARBA" id="ARBA00004736"/>
    </source>
</evidence>
<gene>
    <name evidence="9" type="ORF">EDD76_10939</name>
</gene>
<evidence type="ECO:0000256" key="7">
    <source>
        <dbReference type="ARBA" id="ARBA00023270"/>
    </source>
</evidence>
<evidence type="ECO:0000256" key="8">
    <source>
        <dbReference type="ARBA" id="ARBA00023277"/>
    </source>
</evidence>
<evidence type="ECO:0000256" key="4">
    <source>
        <dbReference type="ARBA" id="ARBA00011233"/>
    </source>
</evidence>
<dbReference type="Gene3D" id="3.20.20.70">
    <property type="entry name" value="Aldolase class I"/>
    <property type="match status" value="1"/>
</dbReference>
<dbReference type="CDD" id="cd00452">
    <property type="entry name" value="KDPG_aldolase"/>
    <property type="match status" value="1"/>
</dbReference>
<dbReference type="NCBIfam" id="NF004325">
    <property type="entry name" value="PRK05718.1"/>
    <property type="match status" value="1"/>
</dbReference>
<proteinExistence type="inferred from homology"/>
<keyword evidence="10" id="KW-1185">Reference proteome</keyword>
<dbReference type="InterPro" id="IPR013785">
    <property type="entry name" value="Aldolase_TIM"/>
</dbReference>
<dbReference type="PROSITE" id="PS00160">
    <property type="entry name" value="ALDOLASE_KDPG_KHG_2"/>
    <property type="match status" value="1"/>
</dbReference>
<dbReference type="EC" id="4.1.2.14" evidence="5"/>